<gene>
    <name evidence="1" type="ORF">ACFO3Q_15190</name>
</gene>
<proteinExistence type="predicted"/>
<dbReference type="Proteomes" id="UP001595892">
    <property type="component" value="Unassembled WGS sequence"/>
</dbReference>
<comment type="caution">
    <text evidence="1">The sequence shown here is derived from an EMBL/GenBank/DDBJ whole genome shotgun (WGS) entry which is preliminary data.</text>
</comment>
<dbReference type="EMBL" id="JBHSGG010000044">
    <property type="protein sequence ID" value="MFC4729513.1"/>
    <property type="molecule type" value="Genomic_DNA"/>
</dbReference>
<accession>A0ABV9NSK3</accession>
<keyword evidence="2" id="KW-1185">Reference proteome</keyword>
<name>A0ABV9NSK3_9GAMM</name>
<evidence type="ECO:0000313" key="1">
    <source>
        <dbReference type="EMBL" id="MFC4729513.1"/>
    </source>
</evidence>
<reference evidence="2" key="1">
    <citation type="journal article" date="2019" name="Int. J. Syst. Evol. Microbiol.">
        <title>The Global Catalogue of Microorganisms (GCM) 10K type strain sequencing project: providing services to taxonomists for standard genome sequencing and annotation.</title>
        <authorList>
            <consortium name="The Broad Institute Genomics Platform"/>
            <consortium name="The Broad Institute Genome Sequencing Center for Infectious Disease"/>
            <person name="Wu L."/>
            <person name="Ma J."/>
        </authorList>
    </citation>
    <scope>NUCLEOTIDE SEQUENCE [LARGE SCALE GENOMIC DNA]</scope>
    <source>
        <strain evidence="2">CGMCC 1.13574</strain>
    </source>
</reference>
<evidence type="ECO:0000313" key="2">
    <source>
        <dbReference type="Proteomes" id="UP001595892"/>
    </source>
</evidence>
<protein>
    <submittedName>
        <fullName evidence="1">Uncharacterized protein</fullName>
    </submittedName>
</protein>
<organism evidence="1 2">
    <name type="scientific">Coralloluteibacterium thermophilum</name>
    <dbReference type="NCBI Taxonomy" id="2707049"/>
    <lineage>
        <taxon>Bacteria</taxon>
        <taxon>Pseudomonadati</taxon>
        <taxon>Pseudomonadota</taxon>
        <taxon>Gammaproteobacteria</taxon>
        <taxon>Lysobacterales</taxon>
        <taxon>Lysobacteraceae</taxon>
        <taxon>Coralloluteibacterium</taxon>
    </lineage>
</organism>
<sequence length="91" mass="9845">MTTSNPIDDLAEMTGVPAADVQAFVAGLAVWTRKGYSVEQAIERHMATMQGLLERVSDGLSGQYCLYRHGAKALLSHCAERVWHDVNGVAA</sequence>
<dbReference type="RefSeq" id="WP_377005564.1">
    <property type="nucleotide sequence ID" value="NZ_JBHSGG010000044.1"/>
</dbReference>